<dbReference type="PROSITE" id="PS50005">
    <property type="entry name" value="TPR"/>
    <property type="match status" value="1"/>
</dbReference>
<dbReference type="SUPFAM" id="SSF48452">
    <property type="entry name" value="TPR-like"/>
    <property type="match status" value="1"/>
</dbReference>
<sequence length="347" mass="39748">MYKALILVFFSTQIFAQTLKEKLVGEWVIDVIKLYDDSPILKDDVRNIKLRYTFMKNDSFRVTINGKTGQGTYKIKKDTLIIANSAYFKVLALDEIKLTILSINVQNQDKALKLSFLPVRFHNLGFTPQTYRTKGQDTIYVSKPNYLEPLFVDAEMSAAQFISANFFFPDYKAGDFYARFIITKLGEIKGIEILNSTHENYNKYLIKAIKASKGKWMPATWEGKPVNAEIKMGFDMGWSDKMALKNQSSATAPKTTIDANESNFYLMQGNINVEEKRYSAAIKNLSKSLEYDPLNIDAYYARAAVFALTKDTQKMCEDLLQLKNLQQVKATELWKKFCDKNKTPSTK</sequence>
<dbReference type="InterPro" id="IPR011990">
    <property type="entry name" value="TPR-like_helical_dom_sf"/>
</dbReference>
<dbReference type="Gene3D" id="3.30.1150.10">
    <property type="match status" value="1"/>
</dbReference>
<evidence type="ECO:0000256" key="1">
    <source>
        <dbReference type="PROSITE-ProRule" id="PRU00339"/>
    </source>
</evidence>
<keyword evidence="3" id="KW-1185">Reference proteome</keyword>
<dbReference type="EMBL" id="CAKLPY010000002">
    <property type="protein sequence ID" value="CAH0996970.1"/>
    <property type="molecule type" value="Genomic_DNA"/>
</dbReference>
<dbReference type="RefSeq" id="WP_238807515.1">
    <property type="nucleotide sequence ID" value="NZ_CAKLPY010000002.1"/>
</dbReference>
<gene>
    <name evidence="2" type="ORF">EMA8858_03105</name>
</gene>
<comment type="caution">
    <text evidence="2">The sequence shown here is derived from an EMBL/GenBank/DDBJ whole genome shotgun (WGS) entry which is preliminary data.</text>
</comment>
<dbReference type="Proteomes" id="UP000837932">
    <property type="component" value="Unassembled WGS sequence"/>
</dbReference>
<evidence type="ECO:0000313" key="3">
    <source>
        <dbReference type="Proteomes" id="UP000837932"/>
    </source>
</evidence>
<feature type="repeat" description="TPR" evidence="1">
    <location>
        <begin position="262"/>
        <end position="295"/>
    </location>
</feature>
<proteinExistence type="predicted"/>
<protein>
    <recommendedName>
        <fullName evidence="4">TonB C-terminal domain-containing protein</fullName>
    </recommendedName>
</protein>
<name>A0ABM9ATI9_9BACT</name>
<dbReference type="Gene3D" id="1.25.40.10">
    <property type="entry name" value="Tetratricopeptide repeat domain"/>
    <property type="match status" value="1"/>
</dbReference>
<dbReference type="Pfam" id="PF13414">
    <property type="entry name" value="TPR_11"/>
    <property type="match status" value="1"/>
</dbReference>
<keyword evidence="1" id="KW-0802">TPR repeat</keyword>
<organism evidence="2 3">
    <name type="scientific">Emticicia aquatica</name>
    <dbReference type="NCBI Taxonomy" id="1681835"/>
    <lineage>
        <taxon>Bacteria</taxon>
        <taxon>Pseudomonadati</taxon>
        <taxon>Bacteroidota</taxon>
        <taxon>Cytophagia</taxon>
        <taxon>Cytophagales</taxon>
        <taxon>Leadbetterellaceae</taxon>
        <taxon>Emticicia</taxon>
    </lineage>
</organism>
<reference evidence="2" key="1">
    <citation type="submission" date="2021-12" db="EMBL/GenBank/DDBJ databases">
        <authorList>
            <person name="Rodrigo-Torres L."/>
            <person name="Arahal R. D."/>
            <person name="Lucena T."/>
        </authorList>
    </citation>
    <scope>NUCLEOTIDE SEQUENCE</scope>
    <source>
        <strain evidence="2">CECT 8858</strain>
    </source>
</reference>
<accession>A0ABM9ATI9</accession>
<evidence type="ECO:0000313" key="2">
    <source>
        <dbReference type="EMBL" id="CAH0996970.1"/>
    </source>
</evidence>
<dbReference type="InterPro" id="IPR019734">
    <property type="entry name" value="TPR_rpt"/>
</dbReference>
<evidence type="ECO:0008006" key="4">
    <source>
        <dbReference type="Google" id="ProtNLM"/>
    </source>
</evidence>